<feature type="compositionally biased region" description="Low complexity" evidence="1">
    <location>
        <begin position="16"/>
        <end position="45"/>
    </location>
</feature>
<gene>
    <name evidence="2" type="ORF">BDY21DRAFT_211208</name>
</gene>
<reference evidence="2" key="1">
    <citation type="journal article" date="2020" name="Stud. Mycol.">
        <title>101 Dothideomycetes genomes: a test case for predicting lifestyles and emergence of pathogens.</title>
        <authorList>
            <person name="Haridas S."/>
            <person name="Albert R."/>
            <person name="Binder M."/>
            <person name="Bloem J."/>
            <person name="Labutti K."/>
            <person name="Salamov A."/>
            <person name="Andreopoulos B."/>
            <person name="Baker S."/>
            <person name="Barry K."/>
            <person name="Bills G."/>
            <person name="Bluhm B."/>
            <person name="Cannon C."/>
            <person name="Castanera R."/>
            <person name="Culley D."/>
            <person name="Daum C."/>
            <person name="Ezra D."/>
            <person name="Gonzalez J."/>
            <person name="Henrissat B."/>
            <person name="Kuo A."/>
            <person name="Liang C."/>
            <person name="Lipzen A."/>
            <person name="Lutzoni F."/>
            <person name="Magnuson J."/>
            <person name="Mondo S."/>
            <person name="Nolan M."/>
            <person name="Ohm R."/>
            <person name="Pangilinan J."/>
            <person name="Park H.-J."/>
            <person name="Ramirez L."/>
            <person name="Alfaro M."/>
            <person name="Sun H."/>
            <person name="Tritt A."/>
            <person name="Yoshinaga Y."/>
            <person name="Zwiers L.-H."/>
            <person name="Turgeon B."/>
            <person name="Goodwin S."/>
            <person name="Spatafora J."/>
            <person name="Crous P."/>
            <person name="Grigoriev I."/>
        </authorList>
    </citation>
    <scope>NUCLEOTIDE SEQUENCE</scope>
    <source>
        <strain evidence="2">ATCC 16933</strain>
    </source>
</reference>
<evidence type="ECO:0000313" key="3">
    <source>
        <dbReference type="Proteomes" id="UP000799766"/>
    </source>
</evidence>
<dbReference type="AlphaFoldDB" id="A0A6A6P4N9"/>
<feature type="region of interest" description="Disordered" evidence="1">
    <location>
        <begin position="1"/>
        <end position="47"/>
    </location>
</feature>
<sequence>MPSYLPPGTPPPPPLLAAAYPPSPYGGSRSASRSSAHTNSSAASPKHARAAGPAVMMYPDLQPSCAVCGAANMPGYPECPHESESLQKAVEMAEERVFRSRQLQEIRDWVVHKSREYVLRKYNQAVATRKAQQAEYLHRLPCYGLYVQYQGQPPLQPAALLQLKAQMADADARLRRAVDDDWRACCLQYPEVLDHFYSLVEWRVPNDRASSVVEPSLGSEGRERDRDRDRERKARRQRESRVPAAAMLDRDGAQTVPPERLARPPPGRRRDSGQQGRIKAPPVAPTPPVQHQAYGGAGGASPGNWNYFGGFI</sequence>
<protein>
    <submittedName>
        <fullName evidence="2">Uncharacterized protein</fullName>
    </submittedName>
</protein>
<feature type="compositionally biased region" description="Basic and acidic residues" evidence="1">
    <location>
        <begin position="220"/>
        <end position="241"/>
    </location>
</feature>
<evidence type="ECO:0000313" key="2">
    <source>
        <dbReference type="EMBL" id="KAF2458748.1"/>
    </source>
</evidence>
<proteinExistence type="predicted"/>
<organism evidence="2 3">
    <name type="scientific">Lineolata rhizophorae</name>
    <dbReference type="NCBI Taxonomy" id="578093"/>
    <lineage>
        <taxon>Eukaryota</taxon>
        <taxon>Fungi</taxon>
        <taxon>Dikarya</taxon>
        <taxon>Ascomycota</taxon>
        <taxon>Pezizomycotina</taxon>
        <taxon>Dothideomycetes</taxon>
        <taxon>Dothideomycetes incertae sedis</taxon>
        <taxon>Lineolatales</taxon>
        <taxon>Lineolataceae</taxon>
        <taxon>Lineolata</taxon>
    </lineage>
</organism>
<accession>A0A6A6P4N9</accession>
<feature type="region of interest" description="Disordered" evidence="1">
    <location>
        <begin position="210"/>
        <end position="302"/>
    </location>
</feature>
<evidence type="ECO:0000256" key="1">
    <source>
        <dbReference type="SAM" id="MobiDB-lite"/>
    </source>
</evidence>
<dbReference type="Proteomes" id="UP000799766">
    <property type="component" value="Unassembled WGS sequence"/>
</dbReference>
<keyword evidence="3" id="KW-1185">Reference proteome</keyword>
<feature type="compositionally biased region" description="Pro residues" evidence="1">
    <location>
        <begin position="1"/>
        <end position="15"/>
    </location>
</feature>
<name>A0A6A6P4N9_9PEZI</name>
<dbReference type="OrthoDB" id="5409477at2759"/>
<dbReference type="EMBL" id="MU001677">
    <property type="protein sequence ID" value="KAF2458748.1"/>
    <property type="molecule type" value="Genomic_DNA"/>
</dbReference>